<dbReference type="InterPro" id="IPR016040">
    <property type="entry name" value="NAD(P)-bd_dom"/>
</dbReference>
<comment type="catalytic activity">
    <reaction evidence="1 7">
        <text>dTDP-alpha-D-glucose = dTDP-4-dehydro-6-deoxy-alpha-D-glucose + H2O</text>
        <dbReference type="Rhea" id="RHEA:17221"/>
        <dbReference type="ChEBI" id="CHEBI:15377"/>
        <dbReference type="ChEBI" id="CHEBI:57477"/>
        <dbReference type="ChEBI" id="CHEBI:57649"/>
        <dbReference type="EC" id="4.2.1.46"/>
    </reaction>
</comment>
<dbReference type="NCBIfam" id="TIGR01181">
    <property type="entry name" value="dTDP_gluc_dehyt"/>
    <property type="match status" value="1"/>
</dbReference>
<keyword evidence="5" id="KW-0520">NAD</keyword>
<proteinExistence type="inferred from homology"/>
<dbReference type="GO" id="GO:0009225">
    <property type="term" value="P:nucleotide-sugar metabolic process"/>
    <property type="evidence" value="ECO:0007669"/>
    <property type="project" value="InterPro"/>
</dbReference>
<evidence type="ECO:0000256" key="3">
    <source>
        <dbReference type="ARBA" id="ARBA00008178"/>
    </source>
</evidence>
<name>A0A9Q4T0L9_9ENTR</name>
<dbReference type="EC" id="4.2.1.46" evidence="4 7"/>
<dbReference type="NCBIfam" id="NF007490">
    <property type="entry name" value="PRK10084.1"/>
    <property type="match status" value="1"/>
</dbReference>
<evidence type="ECO:0000313" key="9">
    <source>
        <dbReference type="EMBL" id="NCH87905.1"/>
    </source>
</evidence>
<sequence length="360" mass="40740">MKILVTGGAGFIGSAVVRHIIENTQDWVVNVDKLTYAGNPESVSSIANNERYAFEQVDICDRAALDRVFKEHQPDAVMHLAAESHVDRSISGPANFIETNIVGTYTLLEATRAYWTSLDNERKAAFRFHHISTDEVYGDLPHPDEWQAGEPLPLFTEETAYAPSSPYSASKASSDHLVRAWLRTYGLPTLVTNCSNNYGPYHFPEKLIPLVILNALEGKPLPVYGKGDQIRDWLYVEDHARALYTVVTQGQVGETYNIGGHNEKKNLDVVLTICDLLDEIKPKATSYREQITYVADRPGHDRRYAIDADKISRELAWQPQETFESGIRKTVQWYLDNTQWVENVKSGAYKSWIEQNYGTR</sequence>
<evidence type="ECO:0000256" key="5">
    <source>
        <dbReference type="ARBA" id="ARBA00023027"/>
    </source>
</evidence>
<accession>A0A9Q4T0L9</accession>
<dbReference type="InterPro" id="IPR005888">
    <property type="entry name" value="dTDP_Gluc_deHydtase"/>
</dbReference>
<feature type="domain" description="NAD(P)-binding" evidence="8">
    <location>
        <begin position="4"/>
        <end position="330"/>
    </location>
</feature>
<organism evidence="9 10">
    <name type="scientific">Cronobacter dublinensis</name>
    <dbReference type="NCBI Taxonomy" id="413497"/>
    <lineage>
        <taxon>Bacteria</taxon>
        <taxon>Pseudomonadati</taxon>
        <taxon>Pseudomonadota</taxon>
        <taxon>Gammaproteobacteria</taxon>
        <taxon>Enterobacterales</taxon>
        <taxon>Enterobacteriaceae</taxon>
        <taxon>Cronobacter</taxon>
    </lineage>
</organism>
<protein>
    <recommendedName>
        <fullName evidence="4 7">dTDP-glucose 4,6-dehydratase</fullName>
        <ecNumber evidence="4 7">4.2.1.46</ecNumber>
    </recommendedName>
</protein>
<dbReference type="Pfam" id="PF16363">
    <property type="entry name" value="GDP_Man_Dehyd"/>
    <property type="match status" value="1"/>
</dbReference>
<keyword evidence="6 7" id="KW-0456">Lyase</keyword>
<dbReference type="AlphaFoldDB" id="A0A9Q4T0L9"/>
<dbReference type="SUPFAM" id="SSF51735">
    <property type="entry name" value="NAD(P)-binding Rossmann-fold domains"/>
    <property type="match status" value="1"/>
</dbReference>
<evidence type="ECO:0000256" key="4">
    <source>
        <dbReference type="ARBA" id="ARBA00011990"/>
    </source>
</evidence>
<dbReference type="CDD" id="cd05246">
    <property type="entry name" value="dTDP_GD_SDR_e"/>
    <property type="match status" value="1"/>
</dbReference>
<dbReference type="FunFam" id="3.40.50.720:FF:000108">
    <property type="entry name" value="dTDP-glucose 4,6-dehydratase"/>
    <property type="match status" value="1"/>
</dbReference>
<evidence type="ECO:0000256" key="1">
    <source>
        <dbReference type="ARBA" id="ARBA00001539"/>
    </source>
</evidence>
<comment type="caution">
    <text evidence="9">The sequence shown here is derived from an EMBL/GenBank/DDBJ whole genome shotgun (WGS) entry which is preliminary data.</text>
</comment>
<dbReference type="GO" id="GO:0008460">
    <property type="term" value="F:dTDP-glucose 4,6-dehydratase activity"/>
    <property type="evidence" value="ECO:0007669"/>
    <property type="project" value="UniProtKB-EC"/>
</dbReference>
<dbReference type="InterPro" id="IPR036291">
    <property type="entry name" value="NAD(P)-bd_dom_sf"/>
</dbReference>
<dbReference type="RefSeq" id="WP_134877712.1">
    <property type="nucleotide sequence ID" value="NZ_CP166012.1"/>
</dbReference>
<evidence type="ECO:0000256" key="7">
    <source>
        <dbReference type="RuleBase" id="RU004473"/>
    </source>
</evidence>
<evidence type="ECO:0000313" key="10">
    <source>
        <dbReference type="Proteomes" id="UP000778262"/>
    </source>
</evidence>
<evidence type="ECO:0000256" key="2">
    <source>
        <dbReference type="ARBA" id="ARBA00001911"/>
    </source>
</evidence>
<gene>
    <name evidence="9" type="primary">rfbB</name>
    <name evidence="9" type="ORF">EHJ13_10735</name>
</gene>
<comment type="similarity">
    <text evidence="3 7">Belongs to the NAD(P)-dependent epimerase/dehydratase family. dTDP-glucose dehydratase subfamily.</text>
</comment>
<dbReference type="Gene3D" id="3.40.50.720">
    <property type="entry name" value="NAD(P)-binding Rossmann-like Domain"/>
    <property type="match status" value="1"/>
</dbReference>
<comment type="cofactor">
    <cofactor evidence="2 7">
        <name>NAD(+)</name>
        <dbReference type="ChEBI" id="CHEBI:57540"/>
    </cofactor>
</comment>
<dbReference type="Proteomes" id="UP000778262">
    <property type="component" value="Unassembled WGS sequence"/>
</dbReference>
<dbReference type="PANTHER" id="PTHR43000">
    <property type="entry name" value="DTDP-D-GLUCOSE 4,6-DEHYDRATASE-RELATED"/>
    <property type="match status" value="1"/>
</dbReference>
<dbReference type="EMBL" id="RPBY01000004">
    <property type="protein sequence ID" value="NCH87905.1"/>
    <property type="molecule type" value="Genomic_DNA"/>
</dbReference>
<evidence type="ECO:0000256" key="6">
    <source>
        <dbReference type="ARBA" id="ARBA00023239"/>
    </source>
</evidence>
<evidence type="ECO:0000259" key="8">
    <source>
        <dbReference type="Pfam" id="PF16363"/>
    </source>
</evidence>
<dbReference type="Gene3D" id="3.90.25.10">
    <property type="entry name" value="UDP-galactose 4-epimerase, domain 1"/>
    <property type="match status" value="1"/>
</dbReference>
<reference evidence="9" key="1">
    <citation type="submission" date="2018-11" db="EMBL/GenBank/DDBJ databases">
        <title>Genomics analysis of Putative Virulence Factors on Adhesion and Cytotoxicity for Cronobacter spp.</title>
        <authorList>
            <person name="Cui J."/>
        </authorList>
    </citation>
    <scope>NUCLEOTIDE SEQUENCE</scope>
    <source>
        <strain evidence="9">SD69</strain>
    </source>
</reference>